<dbReference type="SUPFAM" id="SSF143011">
    <property type="entry name" value="RelE-like"/>
    <property type="match status" value="1"/>
</dbReference>
<dbReference type="PATRIC" id="fig|2702.100.peg.491"/>
<dbReference type="InterPro" id="IPR035093">
    <property type="entry name" value="RelE/ParE_toxin_dom_sf"/>
</dbReference>
<dbReference type="AlphaFoldDB" id="A0A133NZ68"/>
<keyword evidence="1" id="KW-1277">Toxin-antitoxin system</keyword>
<dbReference type="EMBL" id="LRQB01000030">
    <property type="protein sequence ID" value="KXA21589.1"/>
    <property type="molecule type" value="Genomic_DNA"/>
</dbReference>
<gene>
    <name evidence="2" type="ORF">HMPREF3208_00511</name>
</gene>
<proteinExistence type="predicted"/>
<sequence length="108" mass="12801">MAQNNQKYAIIVSQSYHKDLQDIVHYIAHNLDSPITAAEFLDNVEATVSNLSTMPYRYRLANDDYLSSKNFRRCFVKKYVIFYKICEENKTVMVHRILHARQNWVDIL</sequence>
<dbReference type="Proteomes" id="UP000070687">
    <property type="component" value="Unassembled WGS sequence"/>
</dbReference>
<dbReference type="InterPro" id="IPR007712">
    <property type="entry name" value="RelE/ParE_toxin"/>
</dbReference>
<evidence type="ECO:0000256" key="1">
    <source>
        <dbReference type="ARBA" id="ARBA00022649"/>
    </source>
</evidence>
<evidence type="ECO:0000313" key="2">
    <source>
        <dbReference type="EMBL" id="KXA21589.1"/>
    </source>
</evidence>
<reference evidence="2 3" key="1">
    <citation type="submission" date="2016-01" db="EMBL/GenBank/DDBJ databases">
        <authorList>
            <person name="Oliw E.H."/>
        </authorList>
    </citation>
    <scope>NUCLEOTIDE SEQUENCE [LARGE SCALE GENOMIC DNA]</scope>
    <source>
        <strain evidence="2 3">PSS_7772B</strain>
    </source>
</reference>
<organism evidence="2 3">
    <name type="scientific">Gardnerella vaginalis</name>
    <dbReference type="NCBI Taxonomy" id="2702"/>
    <lineage>
        <taxon>Bacteria</taxon>
        <taxon>Bacillati</taxon>
        <taxon>Actinomycetota</taxon>
        <taxon>Actinomycetes</taxon>
        <taxon>Bifidobacteriales</taxon>
        <taxon>Bifidobacteriaceae</taxon>
        <taxon>Gardnerella</taxon>
    </lineage>
</organism>
<comment type="caution">
    <text evidence="2">The sequence shown here is derived from an EMBL/GenBank/DDBJ whole genome shotgun (WGS) entry which is preliminary data.</text>
</comment>
<dbReference type="Pfam" id="PF05016">
    <property type="entry name" value="ParE_toxin"/>
    <property type="match status" value="1"/>
</dbReference>
<evidence type="ECO:0000313" key="3">
    <source>
        <dbReference type="Proteomes" id="UP000070687"/>
    </source>
</evidence>
<name>A0A133NZ68_GARVA</name>
<dbReference type="Gene3D" id="3.30.2310.20">
    <property type="entry name" value="RelE-like"/>
    <property type="match status" value="1"/>
</dbReference>
<dbReference type="RefSeq" id="WP_016637715.1">
    <property type="nucleotide sequence ID" value="NZ_KQ956850.1"/>
</dbReference>
<accession>A0A133NZ68</accession>
<protein>
    <submittedName>
        <fullName evidence="2">Addiction module toxin, RelE/StbE family</fullName>
    </submittedName>
</protein>
<dbReference type="OrthoDB" id="3183589at2"/>
<dbReference type="NCBIfam" id="TIGR02385">
    <property type="entry name" value="RelE_StbE"/>
    <property type="match status" value="1"/>
</dbReference>